<dbReference type="GO" id="GO:0016301">
    <property type="term" value="F:kinase activity"/>
    <property type="evidence" value="ECO:0007669"/>
    <property type="project" value="UniProtKB-KW"/>
</dbReference>
<dbReference type="InterPro" id="IPR036890">
    <property type="entry name" value="HATPase_C_sf"/>
</dbReference>
<evidence type="ECO:0000256" key="9">
    <source>
        <dbReference type="ARBA" id="ARBA00023012"/>
    </source>
</evidence>
<keyword evidence="5" id="KW-0808">Transferase</keyword>
<dbReference type="EMBL" id="AP027143">
    <property type="protein sequence ID" value="BDV36284.1"/>
    <property type="molecule type" value="Genomic_DNA"/>
</dbReference>
<evidence type="ECO:0000256" key="4">
    <source>
        <dbReference type="ARBA" id="ARBA00022553"/>
    </source>
</evidence>
<keyword evidence="4" id="KW-0597">Phosphoprotein</keyword>
<dbReference type="InterPro" id="IPR003661">
    <property type="entry name" value="HisK_dim/P_dom"/>
</dbReference>
<evidence type="ECO:0000313" key="14">
    <source>
        <dbReference type="Proteomes" id="UP001317629"/>
    </source>
</evidence>
<feature type="transmembrane region" description="Helical" evidence="11">
    <location>
        <begin position="162"/>
        <end position="185"/>
    </location>
</feature>
<keyword evidence="6 11" id="KW-0812">Transmembrane</keyword>
<dbReference type="SMART" id="SM00387">
    <property type="entry name" value="HATPase_c"/>
    <property type="match status" value="1"/>
</dbReference>
<comment type="subcellular location">
    <subcellularLocation>
        <location evidence="2">Membrane</location>
        <topology evidence="2">Multi-pass membrane protein</topology>
    </subcellularLocation>
</comment>
<keyword evidence="9" id="KW-0902">Two-component regulatory system</keyword>
<dbReference type="Gene3D" id="1.10.287.130">
    <property type="match status" value="1"/>
</dbReference>
<evidence type="ECO:0000256" key="8">
    <source>
        <dbReference type="ARBA" id="ARBA00022989"/>
    </source>
</evidence>
<dbReference type="PROSITE" id="PS50109">
    <property type="entry name" value="HIS_KIN"/>
    <property type="match status" value="1"/>
</dbReference>
<keyword evidence="7 13" id="KW-0418">Kinase</keyword>
<evidence type="ECO:0000256" key="10">
    <source>
        <dbReference type="ARBA" id="ARBA00023136"/>
    </source>
</evidence>
<proteinExistence type="predicted"/>
<protein>
    <recommendedName>
        <fullName evidence="3">histidine kinase</fullName>
        <ecNumber evidence="3">2.7.13.3</ecNumber>
    </recommendedName>
</protein>
<evidence type="ECO:0000256" key="3">
    <source>
        <dbReference type="ARBA" id="ARBA00012438"/>
    </source>
</evidence>
<keyword evidence="13" id="KW-0614">Plasmid</keyword>
<name>A0ABM8EE47_9HYPH</name>
<geneLocation type="plasmid" evidence="13 14">
    <name>pSS37A-Re-1</name>
</geneLocation>
<dbReference type="PRINTS" id="PR00344">
    <property type="entry name" value="BCTRLSENSOR"/>
</dbReference>
<dbReference type="InterPro" id="IPR003594">
    <property type="entry name" value="HATPase_dom"/>
</dbReference>
<gene>
    <name evidence="13" type="ORF">SS37A_38140</name>
</gene>
<evidence type="ECO:0000313" key="13">
    <source>
        <dbReference type="EMBL" id="BDV36284.1"/>
    </source>
</evidence>
<dbReference type="Pfam" id="PF00512">
    <property type="entry name" value="HisKA"/>
    <property type="match status" value="1"/>
</dbReference>
<evidence type="ECO:0000256" key="7">
    <source>
        <dbReference type="ARBA" id="ARBA00022777"/>
    </source>
</evidence>
<evidence type="ECO:0000256" key="1">
    <source>
        <dbReference type="ARBA" id="ARBA00000085"/>
    </source>
</evidence>
<keyword evidence="14" id="KW-1185">Reference proteome</keyword>
<feature type="transmembrane region" description="Helical" evidence="11">
    <location>
        <begin position="6"/>
        <end position="29"/>
    </location>
</feature>
<keyword evidence="10 11" id="KW-0472">Membrane</keyword>
<dbReference type="CDD" id="cd00082">
    <property type="entry name" value="HisKA"/>
    <property type="match status" value="1"/>
</dbReference>
<evidence type="ECO:0000256" key="5">
    <source>
        <dbReference type="ARBA" id="ARBA00022679"/>
    </source>
</evidence>
<dbReference type="Gene3D" id="3.30.565.10">
    <property type="entry name" value="Histidine kinase-like ATPase, C-terminal domain"/>
    <property type="match status" value="1"/>
</dbReference>
<dbReference type="SUPFAM" id="SSF55874">
    <property type="entry name" value="ATPase domain of HSP90 chaperone/DNA topoisomerase II/histidine kinase"/>
    <property type="match status" value="1"/>
</dbReference>
<dbReference type="InterPro" id="IPR005467">
    <property type="entry name" value="His_kinase_dom"/>
</dbReference>
<dbReference type="EC" id="2.7.13.3" evidence="3"/>
<comment type="catalytic activity">
    <reaction evidence="1">
        <text>ATP + protein L-histidine = ADP + protein N-phospho-L-histidine.</text>
        <dbReference type="EC" id="2.7.13.3"/>
    </reaction>
</comment>
<dbReference type="PANTHER" id="PTHR45436">
    <property type="entry name" value="SENSOR HISTIDINE KINASE YKOH"/>
    <property type="match status" value="1"/>
</dbReference>
<reference evidence="13 14" key="1">
    <citation type="journal article" date="2023" name="Int. J. Syst. Evol. Microbiol.">
        <title>Methylocystis iwaonis sp. nov., a type II methane-oxidizing bacterium from surface soil of a rice paddy field in Japan, and emended description of the genus Methylocystis (ex Whittenbury et al. 1970) Bowman et al. 1993.</title>
        <authorList>
            <person name="Kaise H."/>
            <person name="Sawadogo J.B."/>
            <person name="Alam M.S."/>
            <person name="Ueno C."/>
            <person name="Dianou D."/>
            <person name="Shinjo R."/>
            <person name="Asakawa S."/>
        </authorList>
    </citation>
    <scope>NUCLEOTIDE SEQUENCE [LARGE SCALE GENOMIC DNA]</scope>
    <source>
        <strain evidence="13 14">SS37A-Re</strain>
    </source>
</reference>
<dbReference type="PANTHER" id="PTHR45436:SF15">
    <property type="entry name" value="SENSOR HISTIDINE KINASE CUSS"/>
    <property type="match status" value="1"/>
</dbReference>
<evidence type="ECO:0000259" key="12">
    <source>
        <dbReference type="PROSITE" id="PS50109"/>
    </source>
</evidence>
<evidence type="ECO:0000256" key="6">
    <source>
        <dbReference type="ARBA" id="ARBA00022692"/>
    </source>
</evidence>
<dbReference type="InterPro" id="IPR050428">
    <property type="entry name" value="TCS_sensor_his_kinase"/>
</dbReference>
<dbReference type="SUPFAM" id="SSF47384">
    <property type="entry name" value="Homodimeric domain of signal transducing histidine kinase"/>
    <property type="match status" value="1"/>
</dbReference>
<keyword evidence="8 11" id="KW-1133">Transmembrane helix</keyword>
<feature type="domain" description="Histidine kinase" evidence="12">
    <location>
        <begin position="247"/>
        <end position="448"/>
    </location>
</feature>
<evidence type="ECO:0000256" key="11">
    <source>
        <dbReference type="SAM" id="Phobius"/>
    </source>
</evidence>
<organism evidence="13 14">
    <name type="scientific">Methylocystis iwaonis</name>
    <dbReference type="NCBI Taxonomy" id="2885079"/>
    <lineage>
        <taxon>Bacteria</taxon>
        <taxon>Pseudomonadati</taxon>
        <taxon>Pseudomonadota</taxon>
        <taxon>Alphaproteobacteria</taxon>
        <taxon>Hyphomicrobiales</taxon>
        <taxon>Methylocystaceae</taxon>
        <taxon>Methylocystis</taxon>
    </lineage>
</organism>
<dbReference type="SMART" id="SM00388">
    <property type="entry name" value="HisKA"/>
    <property type="match status" value="1"/>
</dbReference>
<dbReference type="Proteomes" id="UP001317629">
    <property type="component" value="Plasmid pSS37A-Re-1"/>
</dbReference>
<dbReference type="InterPro" id="IPR004358">
    <property type="entry name" value="Sig_transdc_His_kin-like_C"/>
</dbReference>
<dbReference type="Pfam" id="PF02518">
    <property type="entry name" value="HATPase_c"/>
    <property type="match status" value="1"/>
</dbReference>
<evidence type="ECO:0000256" key="2">
    <source>
        <dbReference type="ARBA" id="ARBA00004141"/>
    </source>
</evidence>
<dbReference type="InterPro" id="IPR036097">
    <property type="entry name" value="HisK_dim/P_sf"/>
</dbReference>
<sequence>MIVSLAAAQFVAIVFLVPIMEFAISILGLGAASAMSPDEWGEYRLIALVQKSLTRTPDENAIIQPTAALRDYMIANPQARYAVVDPQTKKALPGSSPELVAALAGLERIDALALKFHLPGDEAKRARGSLRLIETAIGRFVIAVYGYRFAWEDLYEVARLFLTLHTAIVIAPGIFGAVLVGWVVVRHGLAPLRAAAADIAAIDVNTLHRRISSDDAPKEVVPFIDAVNGALTRLDAGVAAQRRFSANAAHELRTPIAIMRAHADNPDNEAFRRDMRRDIHRVQSIVEQLLATARFSVSCEKEVDDLDLGATVLALIADFTPLVIENKRNIAFEQPRSRIGLRLHKWALECVVTNLLNNALRAEPEGGVIQMRVLEPAVIEVVDHGNGVSPSDRDKIFEPFWRRETSGKGAGLGLAISKELVELMGGALSLEETPGGGATFKISFVKVSGSGPSA</sequence>
<accession>A0ABM8EE47</accession>